<dbReference type="Proteomes" id="UP000315669">
    <property type="component" value="Unassembled WGS sequence"/>
</dbReference>
<evidence type="ECO:0000259" key="15">
    <source>
        <dbReference type="PROSITE" id="PS51163"/>
    </source>
</evidence>
<evidence type="ECO:0000256" key="6">
    <source>
        <dbReference type="ARBA" id="ARBA00022679"/>
    </source>
</evidence>
<protein>
    <recommendedName>
        <fullName evidence="12">L-threonylcarbamoyladenylate synthase</fullName>
        <ecNumber evidence="4">2.7.7.87</ecNumber>
    </recommendedName>
    <alternativeName>
        <fullName evidence="12">L-threonylcarbamoyladenylate synthase</fullName>
    </alternativeName>
</protein>
<dbReference type="GO" id="GO:0000049">
    <property type="term" value="F:tRNA binding"/>
    <property type="evidence" value="ECO:0007669"/>
    <property type="project" value="TreeGrafter"/>
</dbReference>
<dbReference type="InterPro" id="IPR036196">
    <property type="entry name" value="Ptyr_pPase_sf"/>
</dbReference>
<keyword evidence="6" id="KW-0808">Transferase</keyword>
<dbReference type="EC" id="2.7.7.87" evidence="4"/>
<dbReference type="Pfam" id="PF01451">
    <property type="entry name" value="LMWPc"/>
    <property type="match status" value="1"/>
</dbReference>
<proteinExistence type="inferred from homology"/>
<evidence type="ECO:0000256" key="13">
    <source>
        <dbReference type="ARBA" id="ARBA00048366"/>
    </source>
</evidence>
<feature type="active site" evidence="14">
    <location>
        <position position="232"/>
    </location>
</feature>
<dbReference type="InterPro" id="IPR006070">
    <property type="entry name" value="Sua5-like_dom"/>
</dbReference>
<comment type="caution">
    <text evidence="16">The sequence shown here is derived from an EMBL/GenBank/DDBJ whole genome shotgun (WGS) entry which is preliminary data.</text>
</comment>
<dbReference type="PANTHER" id="PTHR17490:SF16">
    <property type="entry name" value="THREONYLCARBAMOYL-AMP SYNTHASE"/>
    <property type="match status" value="1"/>
</dbReference>
<dbReference type="GO" id="GO:0003725">
    <property type="term" value="F:double-stranded RNA binding"/>
    <property type="evidence" value="ECO:0007669"/>
    <property type="project" value="InterPro"/>
</dbReference>
<feature type="active site" description="Proton donor" evidence="14">
    <location>
        <position position="339"/>
    </location>
</feature>
<dbReference type="InterPro" id="IPR023485">
    <property type="entry name" value="Ptyr_pPase"/>
</dbReference>
<dbReference type="NCBIfam" id="TIGR00057">
    <property type="entry name" value="L-threonylcarbamoyladenylate synthase"/>
    <property type="match status" value="1"/>
</dbReference>
<dbReference type="SUPFAM" id="SSF52788">
    <property type="entry name" value="Phosphotyrosine protein phosphatases I"/>
    <property type="match status" value="1"/>
</dbReference>
<keyword evidence="7" id="KW-0819">tRNA processing</keyword>
<dbReference type="Gene3D" id="3.90.870.10">
    <property type="entry name" value="DHBP synthase"/>
    <property type="match status" value="1"/>
</dbReference>
<dbReference type="Gene3D" id="3.40.50.2300">
    <property type="match status" value="1"/>
</dbReference>
<evidence type="ECO:0000313" key="17">
    <source>
        <dbReference type="Proteomes" id="UP000315669"/>
    </source>
</evidence>
<evidence type="ECO:0000256" key="10">
    <source>
        <dbReference type="ARBA" id="ARBA00022801"/>
    </source>
</evidence>
<gene>
    <name evidence="16" type="ORF">E3J32_00770</name>
</gene>
<evidence type="ECO:0000256" key="11">
    <source>
        <dbReference type="ARBA" id="ARBA00022840"/>
    </source>
</evidence>
<dbReference type="GO" id="GO:0006450">
    <property type="term" value="P:regulation of translational fidelity"/>
    <property type="evidence" value="ECO:0007669"/>
    <property type="project" value="TreeGrafter"/>
</dbReference>
<evidence type="ECO:0000256" key="12">
    <source>
        <dbReference type="ARBA" id="ARBA00029774"/>
    </source>
</evidence>
<evidence type="ECO:0000256" key="7">
    <source>
        <dbReference type="ARBA" id="ARBA00022694"/>
    </source>
</evidence>
<comment type="similarity">
    <text evidence="2">Belongs to the SUA5 family.</text>
</comment>
<evidence type="ECO:0000256" key="14">
    <source>
        <dbReference type="PIRSR" id="PIRSR617867-1"/>
    </source>
</evidence>
<evidence type="ECO:0000256" key="1">
    <source>
        <dbReference type="ARBA" id="ARBA00004496"/>
    </source>
</evidence>
<name>A0A523Y3M7_UNCAE</name>
<dbReference type="GO" id="GO:0008033">
    <property type="term" value="P:tRNA processing"/>
    <property type="evidence" value="ECO:0007669"/>
    <property type="project" value="UniProtKB-KW"/>
</dbReference>
<evidence type="ECO:0000256" key="2">
    <source>
        <dbReference type="ARBA" id="ARBA00007663"/>
    </source>
</evidence>
<evidence type="ECO:0000256" key="4">
    <source>
        <dbReference type="ARBA" id="ARBA00012584"/>
    </source>
</evidence>
<evidence type="ECO:0000256" key="8">
    <source>
        <dbReference type="ARBA" id="ARBA00022695"/>
    </source>
</evidence>
<feature type="active site" description="Nucleophile" evidence="14">
    <location>
        <position position="226"/>
    </location>
</feature>
<keyword evidence="11" id="KW-0067">ATP-binding</keyword>
<dbReference type="GO" id="GO:0005524">
    <property type="term" value="F:ATP binding"/>
    <property type="evidence" value="ECO:0007669"/>
    <property type="project" value="UniProtKB-KW"/>
</dbReference>
<dbReference type="AlphaFoldDB" id="A0A523Y3M7"/>
<dbReference type="PROSITE" id="PS51163">
    <property type="entry name" value="YRDC"/>
    <property type="match status" value="1"/>
</dbReference>
<dbReference type="GO" id="GO:0061710">
    <property type="term" value="F:L-threonylcarbamoyladenylate synthase"/>
    <property type="evidence" value="ECO:0007669"/>
    <property type="project" value="UniProtKB-EC"/>
</dbReference>
<evidence type="ECO:0000256" key="3">
    <source>
        <dbReference type="ARBA" id="ARBA00011063"/>
    </source>
</evidence>
<keyword evidence="8" id="KW-0548">Nucleotidyltransferase</keyword>
<sequence>MNNELYTMNNIIKIDPTRPEKEKIKKAVSLLRNGKIVAFPTDTVYGLGVNAEDTIAIDKLYEIKKRAKDKPFVLFLGRKEDFISFAEVVFLSAQKLINKFWPGPLTLLFKANKASPANLVSKEGKIGMRFPDHPVPNNITKKGGLLLATTSANLAGALSPSRPQQLSKTLAKNIDLILEGGETLIGKESSIVDVTYLPPRLLREGWLSSQEIEQTWKKESNILFVCTGNTCRSPMAEAIARRLWQGRIREKMKIHSAGTLALPGFKAAPLSTKMMKKRGIDISLHRSTPLTTKTVEEADLILVMEQEHRKQILHTSPSAEGKVFLLKHFALGIEEDIDDPMGGSPQNYQECAQQIEESIRGLIWKLSKN</sequence>
<organism evidence="16 17">
    <name type="scientific">Aerophobetes bacterium</name>
    <dbReference type="NCBI Taxonomy" id="2030807"/>
    <lineage>
        <taxon>Bacteria</taxon>
        <taxon>Candidatus Aerophobota</taxon>
    </lineage>
</organism>
<comment type="subcellular location">
    <subcellularLocation>
        <location evidence="1">Cytoplasm</location>
    </subcellularLocation>
</comment>
<dbReference type="EMBL" id="SOII01000055">
    <property type="protein sequence ID" value="TET86193.1"/>
    <property type="molecule type" value="Genomic_DNA"/>
</dbReference>
<keyword evidence="5" id="KW-0963">Cytoplasm</keyword>
<evidence type="ECO:0000256" key="9">
    <source>
        <dbReference type="ARBA" id="ARBA00022741"/>
    </source>
</evidence>
<dbReference type="InterPro" id="IPR017945">
    <property type="entry name" value="DHBP_synth_RibB-like_a/b_dom"/>
</dbReference>
<dbReference type="CDD" id="cd16344">
    <property type="entry name" value="LMWPAP"/>
    <property type="match status" value="1"/>
</dbReference>
<dbReference type="InterPro" id="IPR050156">
    <property type="entry name" value="TC-AMP_synthase_SUA5"/>
</dbReference>
<comment type="similarity">
    <text evidence="3">Belongs to the low molecular weight phosphotyrosine protein phosphatase family.</text>
</comment>
<keyword evidence="10" id="KW-0378">Hydrolase</keyword>
<keyword evidence="9" id="KW-0547">Nucleotide-binding</keyword>
<reference evidence="16 17" key="1">
    <citation type="submission" date="2019-03" db="EMBL/GenBank/DDBJ databases">
        <title>Metabolic potential of uncultured bacteria and archaea associated with petroleum seepage in deep-sea sediments.</title>
        <authorList>
            <person name="Dong X."/>
            <person name="Hubert C."/>
        </authorList>
    </citation>
    <scope>NUCLEOTIDE SEQUENCE [LARGE SCALE GENOMIC DNA]</scope>
    <source>
        <strain evidence="16">E29_bin25</strain>
    </source>
</reference>
<dbReference type="PANTHER" id="PTHR17490">
    <property type="entry name" value="SUA5"/>
    <property type="match status" value="1"/>
</dbReference>
<dbReference type="Pfam" id="PF01300">
    <property type="entry name" value="Sua5_yciO_yrdC"/>
    <property type="match status" value="1"/>
</dbReference>
<dbReference type="GO" id="GO:0004725">
    <property type="term" value="F:protein tyrosine phosphatase activity"/>
    <property type="evidence" value="ECO:0007669"/>
    <property type="project" value="InterPro"/>
</dbReference>
<comment type="catalytic activity">
    <reaction evidence="13">
        <text>L-threonine + hydrogencarbonate + ATP = L-threonylcarbamoyladenylate + diphosphate + H2O</text>
        <dbReference type="Rhea" id="RHEA:36407"/>
        <dbReference type="ChEBI" id="CHEBI:15377"/>
        <dbReference type="ChEBI" id="CHEBI:17544"/>
        <dbReference type="ChEBI" id="CHEBI:30616"/>
        <dbReference type="ChEBI" id="CHEBI:33019"/>
        <dbReference type="ChEBI" id="CHEBI:57926"/>
        <dbReference type="ChEBI" id="CHEBI:73682"/>
        <dbReference type="EC" id="2.7.7.87"/>
    </reaction>
</comment>
<dbReference type="SUPFAM" id="SSF55821">
    <property type="entry name" value="YrdC/RibB"/>
    <property type="match status" value="1"/>
</dbReference>
<evidence type="ECO:0000313" key="16">
    <source>
        <dbReference type="EMBL" id="TET86193.1"/>
    </source>
</evidence>
<dbReference type="GO" id="GO:0005737">
    <property type="term" value="C:cytoplasm"/>
    <property type="evidence" value="ECO:0007669"/>
    <property type="project" value="UniProtKB-SubCell"/>
</dbReference>
<dbReference type="PRINTS" id="PR00719">
    <property type="entry name" value="LMWPTPASE"/>
</dbReference>
<feature type="domain" description="YrdC-like" evidence="15">
    <location>
        <begin position="21"/>
        <end position="207"/>
    </location>
</feature>
<evidence type="ECO:0000256" key="5">
    <source>
        <dbReference type="ARBA" id="ARBA00022490"/>
    </source>
</evidence>
<dbReference type="SMART" id="SM00226">
    <property type="entry name" value="LMWPc"/>
    <property type="match status" value="1"/>
</dbReference>
<dbReference type="InterPro" id="IPR017867">
    <property type="entry name" value="Tyr_phospatase_low_mol_wt"/>
</dbReference>
<accession>A0A523Y3M7</accession>